<evidence type="ECO:0000313" key="3">
    <source>
        <dbReference type="EMBL" id="AXB47357.1"/>
    </source>
</evidence>
<gene>
    <name evidence="3" type="ORF">A4R43_36960</name>
</gene>
<keyword evidence="4" id="KW-1185">Reference proteome</keyword>
<name>A0A344LH33_9PSEU</name>
<dbReference type="GO" id="GO:0006596">
    <property type="term" value="P:polyamine biosynthetic process"/>
    <property type="evidence" value="ECO:0007669"/>
    <property type="project" value="UniProtKB-KW"/>
</dbReference>
<dbReference type="PANTHER" id="PTHR43317">
    <property type="entry name" value="THERMOSPERMINE SYNTHASE ACAULIS5"/>
    <property type="match status" value="1"/>
</dbReference>
<dbReference type="PANTHER" id="PTHR43317:SF1">
    <property type="entry name" value="THERMOSPERMINE SYNTHASE ACAULIS5"/>
    <property type="match status" value="1"/>
</dbReference>
<dbReference type="OrthoDB" id="8221452at2"/>
<dbReference type="NCBIfam" id="NF037959">
    <property type="entry name" value="MFS_SpdSyn"/>
    <property type="match status" value="1"/>
</dbReference>
<reference evidence="3 4" key="1">
    <citation type="submission" date="2016-04" db="EMBL/GenBank/DDBJ databases">
        <title>Complete genome sequence and analysis of deep-sea sediment isolate, Amycolatopsis sp. WP1.</title>
        <authorList>
            <person name="Wang H."/>
            <person name="Chen S."/>
            <person name="Wu Q."/>
        </authorList>
    </citation>
    <scope>NUCLEOTIDE SEQUENCE [LARGE SCALE GENOMIC DNA]</scope>
    <source>
        <strain evidence="3 4">WP1</strain>
    </source>
</reference>
<dbReference type="InterPro" id="IPR029063">
    <property type="entry name" value="SAM-dependent_MTases_sf"/>
</dbReference>
<dbReference type="Proteomes" id="UP000250434">
    <property type="component" value="Chromosome"/>
</dbReference>
<dbReference type="AlphaFoldDB" id="A0A344LH33"/>
<keyword evidence="1" id="KW-0620">Polyamine biosynthesis</keyword>
<evidence type="ECO:0000313" key="4">
    <source>
        <dbReference type="Proteomes" id="UP000250434"/>
    </source>
</evidence>
<organism evidence="3 4">
    <name type="scientific">Amycolatopsis albispora</name>
    <dbReference type="NCBI Taxonomy" id="1804986"/>
    <lineage>
        <taxon>Bacteria</taxon>
        <taxon>Bacillati</taxon>
        <taxon>Actinomycetota</taxon>
        <taxon>Actinomycetes</taxon>
        <taxon>Pseudonocardiales</taxon>
        <taxon>Pseudonocardiaceae</taxon>
        <taxon>Amycolatopsis</taxon>
    </lineage>
</organism>
<sequence length="287" mass="30936">MGRNRAGTPGPGQYPVRFGTAELLRDLDRANGWQLNVDGIPQSYVDLDRPSHLEFEYVRRIGDVIDCLPGLALDVLHVGGGACTLPRYVAATRPGSRQLVFEADGPLIELVREHLDLRSVPGLRVRESDGREGIASRRGDSADLVVLDAFERAAMPSKLATLESTRDIARVLRSSGTYLVNISDGPGLRFARRVVATVTSVFEHALLLAEPAILRGRRFGNLVLAASAVELPFAEVARRSASAAFPARCLADDELKSLRGKAKPLTDGEPVSAPVPPDDAFGLAGRR</sequence>
<feature type="region of interest" description="Disordered" evidence="2">
    <location>
        <begin position="261"/>
        <end position="287"/>
    </location>
</feature>
<dbReference type="SUPFAM" id="SSF53335">
    <property type="entry name" value="S-adenosyl-L-methionine-dependent methyltransferases"/>
    <property type="match status" value="1"/>
</dbReference>
<evidence type="ECO:0000256" key="2">
    <source>
        <dbReference type="SAM" id="MobiDB-lite"/>
    </source>
</evidence>
<proteinExistence type="predicted"/>
<dbReference type="Gene3D" id="3.40.50.150">
    <property type="entry name" value="Vaccinia Virus protein VP39"/>
    <property type="match status" value="1"/>
</dbReference>
<dbReference type="EMBL" id="CP015163">
    <property type="protein sequence ID" value="AXB47357.1"/>
    <property type="molecule type" value="Genomic_DNA"/>
</dbReference>
<protein>
    <submittedName>
        <fullName evidence="3">Spermidine synthase-like protein</fullName>
    </submittedName>
</protein>
<dbReference type="KEGG" id="aab:A4R43_36960"/>
<dbReference type="RefSeq" id="WP_113696414.1">
    <property type="nucleotide sequence ID" value="NZ_CP015163.1"/>
</dbReference>
<evidence type="ECO:0000256" key="1">
    <source>
        <dbReference type="ARBA" id="ARBA00023115"/>
    </source>
</evidence>
<accession>A0A344LH33</accession>